<organism evidence="1 2">
    <name type="scientific">Trichinella murrelli</name>
    <dbReference type="NCBI Taxonomy" id="144512"/>
    <lineage>
        <taxon>Eukaryota</taxon>
        <taxon>Metazoa</taxon>
        <taxon>Ecdysozoa</taxon>
        <taxon>Nematoda</taxon>
        <taxon>Enoplea</taxon>
        <taxon>Dorylaimia</taxon>
        <taxon>Trichinellida</taxon>
        <taxon>Trichinellidae</taxon>
        <taxon>Trichinella</taxon>
    </lineage>
</organism>
<sequence length="31" mass="3440">MNLLFRRGGVSQSISSNICPSTLFAHAKCDW</sequence>
<protein>
    <submittedName>
        <fullName evidence="1">Uncharacterized protein</fullName>
    </submittedName>
</protein>
<proteinExistence type="predicted"/>
<dbReference type="EMBL" id="JYDJ01003521">
    <property type="protein sequence ID" value="KRX29234.1"/>
    <property type="molecule type" value="Genomic_DNA"/>
</dbReference>
<comment type="caution">
    <text evidence="1">The sequence shown here is derived from an EMBL/GenBank/DDBJ whole genome shotgun (WGS) entry which is preliminary data.</text>
</comment>
<accession>A0A0V0SRB3</accession>
<name>A0A0V0SRB3_9BILA</name>
<evidence type="ECO:0000313" key="1">
    <source>
        <dbReference type="EMBL" id="KRX29234.1"/>
    </source>
</evidence>
<keyword evidence="2" id="KW-1185">Reference proteome</keyword>
<dbReference type="Proteomes" id="UP000055048">
    <property type="component" value="Unassembled WGS sequence"/>
</dbReference>
<reference evidence="1 2" key="1">
    <citation type="submission" date="2015-01" db="EMBL/GenBank/DDBJ databases">
        <title>Evolution of Trichinella species and genotypes.</title>
        <authorList>
            <person name="Korhonen P.K."/>
            <person name="Edoardo P."/>
            <person name="Giuseppe L.R."/>
            <person name="Gasser R.B."/>
        </authorList>
    </citation>
    <scope>NUCLEOTIDE SEQUENCE [LARGE SCALE GENOMIC DNA]</scope>
    <source>
        <strain evidence="1">ISS417</strain>
    </source>
</reference>
<gene>
    <name evidence="1" type="ORF">T05_13960</name>
</gene>
<evidence type="ECO:0000313" key="2">
    <source>
        <dbReference type="Proteomes" id="UP000055048"/>
    </source>
</evidence>
<dbReference type="AlphaFoldDB" id="A0A0V0SRB3"/>